<keyword evidence="3" id="KW-1185">Reference proteome</keyword>
<dbReference type="AlphaFoldDB" id="A0AAV8XY68"/>
<accession>A0AAV8XY68</accession>
<evidence type="ECO:0000313" key="2">
    <source>
        <dbReference type="EMBL" id="KAJ8943874.1"/>
    </source>
</evidence>
<proteinExistence type="predicted"/>
<organism evidence="2 3">
    <name type="scientific">Rhamnusium bicolor</name>
    <dbReference type="NCBI Taxonomy" id="1586634"/>
    <lineage>
        <taxon>Eukaryota</taxon>
        <taxon>Metazoa</taxon>
        <taxon>Ecdysozoa</taxon>
        <taxon>Arthropoda</taxon>
        <taxon>Hexapoda</taxon>
        <taxon>Insecta</taxon>
        <taxon>Pterygota</taxon>
        <taxon>Neoptera</taxon>
        <taxon>Endopterygota</taxon>
        <taxon>Coleoptera</taxon>
        <taxon>Polyphaga</taxon>
        <taxon>Cucujiformia</taxon>
        <taxon>Chrysomeloidea</taxon>
        <taxon>Cerambycidae</taxon>
        <taxon>Lepturinae</taxon>
        <taxon>Rhagiini</taxon>
        <taxon>Rhamnusium</taxon>
    </lineage>
</organism>
<dbReference type="EMBL" id="JANEYF010002643">
    <property type="protein sequence ID" value="KAJ8943874.1"/>
    <property type="molecule type" value="Genomic_DNA"/>
</dbReference>
<feature type="region of interest" description="Disordered" evidence="1">
    <location>
        <begin position="21"/>
        <end position="65"/>
    </location>
</feature>
<evidence type="ECO:0000256" key="1">
    <source>
        <dbReference type="SAM" id="MobiDB-lite"/>
    </source>
</evidence>
<reference evidence="2" key="1">
    <citation type="journal article" date="2023" name="Insect Mol. Biol.">
        <title>Genome sequencing provides insights into the evolution of gene families encoding plant cell wall-degrading enzymes in longhorned beetles.</title>
        <authorList>
            <person name="Shin N.R."/>
            <person name="Okamura Y."/>
            <person name="Kirsch R."/>
            <person name="Pauchet Y."/>
        </authorList>
    </citation>
    <scope>NUCLEOTIDE SEQUENCE</scope>
    <source>
        <strain evidence="2">RBIC_L_NR</strain>
    </source>
</reference>
<evidence type="ECO:0000313" key="3">
    <source>
        <dbReference type="Proteomes" id="UP001162156"/>
    </source>
</evidence>
<feature type="compositionally biased region" description="Polar residues" evidence="1">
    <location>
        <begin position="21"/>
        <end position="32"/>
    </location>
</feature>
<sequence>MILKVFLESMILEKLRLLRDSTNSETHDSSCSSDDDKNEDTNKKSIPKENITGRNRNRSDTFSNNSYSEVIHPQKVFYHDGDNEEYVYKPKIFGLVKSDGTKIELNKQSCNIKKDDKPKVEAIIKSDRKKC</sequence>
<dbReference type="Proteomes" id="UP001162156">
    <property type="component" value="Unassembled WGS sequence"/>
</dbReference>
<comment type="caution">
    <text evidence="2">The sequence shown here is derived from an EMBL/GenBank/DDBJ whole genome shotgun (WGS) entry which is preliminary data.</text>
</comment>
<gene>
    <name evidence="2" type="ORF">NQ314_009644</name>
</gene>
<protein>
    <submittedName>
        <fullName evidence="2">Uncharacterized protein</fullName>
    </submittedName>
</protein>
<name>A0AAV8XY68_9CUCU</name>